<evidence type="ECO:0000256" key="1">
    <source>
        <dbReference type="ARBA" id="ARBA00004604"/>
    </source>
</evidence>
<dbReference type="InterPro" id="IPR011990">
    <property type="entry name" value="TPR-like_helical_dom_sf"/>
</dbReference>
<keyword evidence="3" id="KW-0698">rRNA processing</keyword>
<accession>A0A9W8I870</accession>
<evidence type="ECO:0000256" key="3">
    <source>
        <dbReference type="ARBA" id="ARBA00022552"/>
    </source>
</evidence>
<dbReference type="InterPro" id="IPR013949">
    <property type="entry name" value="Utp6"/>
</dbReference>
<gene>
    <name evidence="7" type="primary">UTP6</name>
    <name evidence="7" type="ORF">IWW36_001822</name>
</gene>
<feature type="domain" description="U3 small nucleolar RNA-associated protein 6 N-terminal" evidence="6">
    <location>
        <begin position="9"/>
        <end position="92"/>
    </location>
</feature>
<evidence type="ECO:0000313" key="8">
    <source>
        <dbReference type="Proteomes" id="UP001139887"/>
    </source>
</evidence>
<dbReference type="AlphaFoldDB" id="A0A9W8I870"/>
<keyword evidence="8" id="KW-1185">Reference proteome</keyword>
<evidence type="ECO:0000256" key="2">
    <source>
        <dbReference type="ARBA" id="ARBA00010734"/>
    </source>
</evidence>
<dbReference type="InterPro" id="IPR055347">
    <property type="entry name" value="UTP6_N"/>
</dbReference>
<evidence type="ECO:0000313" key="7">
    <source>
        <dbReference type="EMBL" id="KAJ2850506.1"/>
    </source>
</evidence>
<evidence type="ECO:0000256" key="4">
    <source>
        <dbReference type="ARBA" id="ARBA00022737"/>
    </source>
</evidence>
<keyword evidence="5" id="KW-0539">Nucleus</keyword>
<dbReference type="Gene3D" id="1.25.40.10">
    <property type="entry name" value="Tetratricopeptide repeat domain"/>
    <property type="match status" value="3"/>
</dbReference>
<keyword evidence="4" id="KW-0677">Repeat</keyword>
<dbReference type="Pfam" id="PF08640">
    <property type="entry name" value="U3_assoc_6"/>
    <property type="match status" value="1"/>
</dbReference>
<dbReference type="InterPro" id="IPR003107">
    <property type="entry name" value="HAT"/>
</dbReference>
<organism evidence="7 8">
    <name type="scientific">Coemansia brasiliensis</name>
    <dbReference type="NCBI Taxonomy" id="2650707"/>
    <lineage>
        <taxon>Eukaryota</taxon>
        <taxon>Fungi</taxon>
        <taxon>Fungi incertae sedis</taxon>
        <taxon>Zoopagomycota</taxon>
        <taxon>Kickxellomycotina</taxon>
        <taxon>Kickxellomycetes</taxon>
        <taxon>Kickxellales</taxon>
        <taxon>Kickxellaceae</taxon>
        <taxon>Coemansia</taxon>
    </lineage>
</organism>
<evidence type="ECO:0000256" key="5">
    <source>
        <dbReference type="ARBA" id="ARBA00023242"/>
    </source>
</evidence>
<dbReference type="GO" id="GO:0030515">
    <property type="term" value="F:snoRNA binding"/>
    <property type="evidence" value="ECO:0007669"/>
    <property type="project" value="InterPro"/>
</dbReference>
<dbReference type="Proteomes" id="UP001139887">
    <property type="component" value="Unassembled WGS sequence"/>
</dbReference>
<comment type="subcellular location">
    <subcellularLocation>
        <location evidence="1">Nucleus</location>
        <location evidence="1">Nucleolus</location>
    </subcellularLocation>
</comment>
<dbReference type="EMBL" id="JANBUW010000030">
    <property type="protein sequence ID" value="KAJ2850506.1"/>
    <property type="molecule type" value="Genomic_DNA"/>
</dbReference>
<proteinExistence type="inferred from homology"/>
<reference evidence="7" key="1">
    <citation type="submission" date="2022-07" db="EMBL/GenBank/DDBJ databases">
        <title>Phylogenomic reconstructions and comparative analyses of Kickxellomycotina fungi.</title>
        <authorList>
            <person name="Reynolds N.K."/>
            <person name="Stajich J.E."/>
            <person name="Barry K."/>
            <person name="Grigoriev I.V."/>
            <person name="Crous P."/>
            <person name="Smith M.E."/>
        </authorList>
    </citation>
    <scope>NUCLEOTIDE SEQUENCE</scope>
    <source>
        <strain evidence="7">NRRL 1566</strain>
    </source>
</reference>
<comment type="caution">
    <text evidence="7">The sequence shown here is derived from an EMBL/GenBank/DDBJ whole genome shotgun (WGS) entry which is preliminary data.</text>
</comment>
<protein>
    <submittedName>
        <fullName evidence="7">U3 snoRNP protein</fullName>
    </submittedName>
</protein>
<dbReference type="SMART" id="SM00386">
    <property type="entry name" value="HAT"/>
    <property type="match status" value="4"/>
</dbReference>
<evidence type="ECO:0000259" key="6">
    <source>
        <dbReference type="Pfam" id="PF08640"/>
    </source>
</evidence>
<name>A0A9W8I870_9FUNG</name>
<dbReference type="PANTHER" id="PTHR23271">
    <property type="entry name" value="HEPATOCELLULAR CARCINOMA-ASSOCIATED ANTIGEN 66"/>
    <property type="match status" value="1"/>
</dbReference>
<dbReference type="PANTHER" id="PTHR23271:SF1">
    <property type="entry name" value="U3 SMALL NUCLEOLAR RNA-ASSOCIATED PROTEIN 6 HOMOLOG"/>
    <property type="match status" value="1"/>
</dbReference>
<dbReference type="GO" id="GO:0000462">
    <property type="term" value="P:maturation of SSU-rRNA from tricistronic rRNA transcript (SSU-rRNA, 5.8S rRNA, LSU-rRNA)"/>
    <property type="evidence" value="ECO:0007669"/>
    <property type="project" value="InterPro"/>
</dbReference>
<dbReference type="OrthoDB" id="28112at2759"/>
<dbReference type="GO" id="GO:0034388">
    <property type="term" value="C:Pwp2p-containing subcomplex of 90S preribosome"/>
    <property type="evidence" value="ECO:0007669"/>
    <property type="project" value="TreeGrafter"/>
</dbReference>
<dbReference type="SUPFAM" id="SSF48452">
    <property type="entry name" value="TPR-like"/>
    <property type="match status" value="2"/>
</dbReference>
<dbReference type="GO" id="GO:0032040">
    <property type="term" value="C:small-subunit processome"/>
    <property type="evidence" value="ECO:0007669"/>
    <property type="project" value="TreeGrafter"/>
</dbReference>
<sequence>MAEIVQYRLEQMVGELEDLERRGLFTKHELKAIVKKRTKFEYALRRRRASRADFLRYVEYETNVDALRRQRKQRLDQKGGKTSLSDFSITQRIISIFERAVVRHSEDVLLWMQFIEFIKSRRRLSSGDKDDEDDGHTRLLGRVFARAISAHPYEAQLWIKAAAHELEVNMNGSAARTLLQRALRLIPDNQQVWIEYFRLELLLVEKIKARRRVLGIDRAAGEVATEEADEGESGFIDVPQLDAEESAENGDSVVEKLTEQALAQLDRKQASKLGNGISEEKRAVMSQHTNAYLQGAVAQIVYEQAIRSISDDLAFRQEFLSILKQFSDTEQLCDLVLKTIRHDFAADAHARAFLCAEHLSSVSIDSPDVVDALKQAVENFKHTLSELDSPEMWTEYIAFLTQWLDACKDVDSLRLFFVALLTRAIAAISEQREVRLDAQLALDCANAMQKLESYDTISLLNWLADSTQRFPSSAQLWHRRMEMLVSYSDDKTMSNVASSSRITTLFENQALTQAPQSRNLWDLWFDWTEKCFDNKTISADQVQSRFMAALMRVVQQRTQAATSTDGNEKLTQLQSLVAHLQIRYVDWAWNLPTGHKALTAFGEIAHMKFKPDEDSDEEDMQEQQTEGNVVALRQAYRNISRHAFPTLAFYHRCIELEPDSKNKITLYEMACRVDESDSEAWLAYLRFLIDTKQLGQASVVFWRATKLVSEDHQAEFETAYQNMLQHNNS</sequence>
<comment type="similarity">
    <text evidence="2">Belongs to the UTP6 family.</text>
</comment>